<dbReference type="AlphaFoldDB" id="A0A0G1QHF5"/>
<evidence type="ECO:0000313" key="3">
    <source>
        <dbReference type="Proteomes" id="UP000034487"/>
    </source>
</evidence>
<proteinExistence type="predicted"/>
<gene>
    <name evidence="2" type="ORF">UX60_C0006G0003</name>
</gene>
<dbReference type="EMBL" id="LCMV01000006">
    <property type="protein sequence ID" value="KKU44429.1"/>
    <property type="molecule type" value="Genomic_DNA"/>
</dbReference>
<name>A0A0G1QHF5_9BACT</name>
<protein>
    <submittedName>
        <fullName evidence="2">Uncharacterized protein</fullName>
    </submittedName>
</protein>
<dbReference type="Proteomes" id="UP000034487">
    <property type="component" value="Unassembled WGS sequence"/>
</dbReference>
<feature type="region of interest" description="Disordered" evidence="1">
    <location>
        <begin position="49"/>
        <end position="72"/>
    </location>
</feature>
<feature type="region of interest" description="Disordered" evidence="1">
    <location>
        <begin position="1"/>
        <end position="26"/>
    </location>
</feature>
<reference evidence="2 3" key="1">
    <citation type="journal article" date="2015" name="Nature">
        <title>rRNA introns, odd ribosomes, and small enigmatic genomes across a large radiation of phyla.</title>
        <authorList>
            <person name="Brown C.T."/>
            <person name="Hug L.A."/>
            <person name="Thomas B.C."/>
            <person name="Sharon I."/>
            <person name="Castelle C.J."/>
            <person name="Singh A."/>
            <person name="Wilkins M.J."/>
            <person name="Williams K.H."/>
            <person name="Banfield J.F."/>
        </authorList>
    </citation>
    <scope>NUCLEOTIDE SEQUENCE [LARGE SCALE GENOMIC DNA]</scope>
</reference>
<organism evidence="2 3">
    <name type="scientific">Berkelbacteria bacterium GW2011_GWA2_46_7</name>
    <dbReference type="NCBI Taxonomy" id="1618335"/>
    <lineage>
        <taxon>Bacteria</taxon>
        <taxon>Candidatus Berkelbacteria</taxon>
    </lineage>
</organism>
<evidence type="ECO:0000256" key="1">
    <source>
        <dbReference type="SAM" id="MobiDB-lite"/>
    </source>
</evidence>
<evidence type="ECO:0000313" key="2">
    <source>
        <dbReference type="EMBL" id="KKU44429.1"/>
    </source>
</evidence>
<sequence>MIGSEQLSSEDINFVAPTTGPEAHEKELPEWTRQNIDILKSIATNGLLAPSERKGESSLSSATSSEQTGTLTGVVIEPPATGEYDPEHDEYLFKGPISGMLKERVQSPKITHGFLEPRSFERYYQSYLNGEDTPAAQGVKKAAEGYSKALYETTSSVFPVMTERPWIRPETQFNPGGNEAYRTLTQGDCEQSMDSSILVVTKLGKVLEHPGQSTHQLTALGGEVKAVGQVPIGEVERFIVPENMRVVVEQAFPEELIREKCQFVGPVEKNISTMKWNDAPMEVPDYESALRQIVEEAPDAYWIHGVRLKLPNDIAMEKQIQEGQEFETKSTQDNSN</sequence>
<comment type="caution">
    <text evidence="2">The sequence shown here is derived from an EMBL/GenBank/DDBJ whole genome shotgun (WGS) entry which is preliminary data.</text>
</comment>
<feature type="compositionally biased region" description="Polar residues" evidence="1">
    <location>
        <begin position="1"/>
        <end position="11"/>
    </location>
</feature>
<accession>A0A0G1QHF5</accession>